<evidence type="ECO:0000313" key="3">
    <source>
        <dbReference type="Proteomes" id="UP000001861"/>
    </source>
</evidence>
<dbReference type="InterPro" id="IPR011990">
    <property type="entry name" value="TPR-like_helical_dom_sf"/>
</dbReference>
<dbReference type="GeneID" id="6007598"/>
<gene>
    <name evidence="2" type="ORF">CC1G_04028</name>
</gene>
<dbReference type="InParanoid" id="A8N8I1"/>
<dbReference type="KEGG" id="cci:CC1G_04028"/>
<dbReference type="EMBL" id="AACS02000007">
    <property type="protein sequence ID" value="EAU90759.2"/>
    <property type="molecule type" value="Genomic_DNA"/>
</dbReference>
<dbReference type="PANTHER" id="PTHR19959">
    <property type="entry name" value="KINESIN LIGHT CHAIN"/>
    <property type="match status" value="1"/>
</dbReference>
<name>A8N8I1_COPC7</name>
<dbReference type="Proteomes" id="UP000001861">
    <property type="component" value="Unassembled WGS sequence"/>
</dbReference>
<reference evidence="2 3" key="1">
    <citation type="journal article" date="2010" name="Proc. Natl. Acad. Sci. U.S.A.">
        <title>Insights into evolution of multicellular fungi from the assembled chromosomes of the mushroom Coprinopsis cinerea (Coprinus cinereus).</title>
        <authorList>
            <person name="Stajich J.E."/>
            <person name="Wilke S.K."/>
            <person name="Ahren D."/>
            <person name="Au C.H."/>
            <person name="Birren B.W."/>
            <person name="Borodovsky M."/>
            <person name="Burns C."/>
            <person name="Canback B."/>
            <person name="Casselton L.A."/>
            <person name="Cheng C.K."/>
            <person name="Deng J."/>
            <person name="Dietrich F.S."/>
            <person name="Fargo D.C."/>
            <person name="Farman M.L."/>
            <person name="Gathman A.C."/>
            <person name="Goldberg J."/>
            <person name="Guigo R."/>
            <person name="Hoegger P.J."/>
            <person name="Hooker J.B."/>
            <person name="Huggins A."/>
            <person name="James T.Y."/>
            <person name="Kamada T."/>
            <person name="Kilaru S."/>
            <person name="Kodira C."/>
            <person name="Kues U."/>
            <person name="Kupfer D."/>
            <person name="Kwan H.S."/>
            <person name="Lomsadze A."/>
            <person name="Li W."/>
            <person name="Lilly W.W."/>
            <person name="Ma L.J."/>
            <person name="Mackey A.J."/>
            <person name="Manning G."/>
            <person name="Martin F."/>
            <person name="Muraguchi H."/>
            <person name="Natvig D.O."/>
            <person name="Palmerini H."/>
            <person name="Ramesh M.A."/>
            <person name="Rehmeyer C.J."/>
            <person name="Roe B.A."/>
            <person name="Shenoy N."/>
            <person name="Stanke M."/>
            <person name="Ter-Hovhannisyan V."/>
            <person name="Tunlid A."/>
            <person name="Velagapudi R."/>
            <person name="Vision T.J."/>
            <person name="Zeng Q."/>
            <person name="Zolan M.E."/>
            <person name="Pukkila P.J."/>
        </authorList>
    </citation>
    <scope>NUCLEOTIDE SEQUENCE [LARGE SCALE GENOMIC DNA]</scope>
    <source>
        <strain evidence="3">Okayama-7 / 130 / ATCC MYA-4618 / FGSC 9003</strain>
    </source>
</reference>
<comment type="caution">
    <text evidence="2">The sequence shown here is derived from an EMBL/GenBank/DDBJ whole genome shotgun (WGS) entry which is preliminary data.</text>
</comment>
<dbReference type="HOGENOM" id="CLU_001305_0_3_1"/>
<dbReference type="InterPro" id="IPR024983">
    <property type="entry name" value="CHAT_dom"/>
</dbReference>
<proteinExistence type="predicted"/>
<dbReference type="OrthoDB" id="9991317at2759"/>
<dbReference type="Pfam" id="PF13374">
    <property type="entry name" value="TPR_10"/>
    <property type="match status" value="5"/>
</dbReference>
<dbReference type="RefSeq" id="XP_001831137.2">
    <property type="nucleotide sequence ID" value="XM_001831085.2"/>
</dbReference>
<dbReference type="eggNOG" id="KOG4626">
    <property type="taxonomic scope" value="Eukaryota"/>
</dbReference>
<evidence type="ECO:0000313" key="2">
    <source>
        <dbReference type="EMBL" id="EAU90759.2"/>
    </source>
</evidence>
<keyword evidence="3" id="KW-1185">Reference proteome</keyword>
<feature type="domain" description="CHAT" evidence="1">
    <location>
        <begin position="1204"/>
        <end position="1455"/>
    </location>
</feature>
<evidence type="ECO:0000259" key="1">
    <source>
        <dbReference type="Pfam" id="PF12770"/>
    </source>
</evidence>
<sequence length="1492" mass="166618">MSMPKLTTDKALRRCYIVGDLFGQVLSSIDPAGHLDTWLCLLGAPEQNDESSAQVQRRPPTTSLVLSCNLLNVFSFMGNCVSTSGIDPPTAIDDYELSGVSAQGEGELEGPLSRVNDLLDAATKEMDDSVLANAIALLRKTIRNEQDDRMRAKAEIVLIKALVARFARHGWVEDLDEGVKLSLRVLSYPTKLIVSTTTSIPFKPAVIFDNAQRGVKLLLDEDLFLSRFIRGVKPLLREVLTSSTAFIRELTVSGSRGGDWAGNVSSALISLREYRQTIDVCKLETAVIVASEALASSHGATSSRGQLLLRTGSALVLKYLASNDERYLGLAEASFQDAIRVLKSGDPTLFIALLNLQHVASIKLVESKGEKSVRLLELKQLRKRMESEDEKGRNAYKLGTRMMNSDKRQVEGSISWLCQSLVFRPPRHPRHLDTLAHFANALNFRFLYTSDLRDLEESVRLHREVLSHRLPGHRDRPRALNDLATSLSNQFQHKGDFRDLEESIRLTREALSHHPTGHPDRPRSLHDLAALLGTRFLHKGDLCDLEECVAVSREALALRPPGHPDRPRSLHDLATSLACRFQHKADFRDLEESVTLVREALALQPPGLPYRPVLLHSLAVSLSTRFRGKGDLRDLEECVTLYREALALRPPGHTDRPRALNDLAASLDTRFQHKGDFRDLEESVTLHREVLTLRLPGHPDRPRSLNDLATSLGAQFHHKGDFRDLEESIALAREALTLLPPGHPDHPRSLNDLATSLGTRFQHKNDFRDLEESIALVREALTLQPPGHPYCPVLLHSLAFSLLTRFQRRGDLRDLEECVTLERQALDLRPAGHPEHRNSLNSLAQSLSARFEHTGDFRDLEECIAFLRDALLLYSKPDISLPDTSHELADHPYRIFVIGNLVRNLNFKYRATNDNSALDEIFQLLRSGAQSQVASPLARLRHARLWSSTCREFDRSALALEAYDHGVAILPHLASLDLTLEQRQNVLVHAKDLSRDAVQCAIEQGQLDTAVVFLSTARSIFWSQALQFRGSFDRLDALHPELASDLRSVTRQLEIATDDENLRIDSTSAHHDLPRRPYLLAQRREEIITQIRAIDGFHDFLLPPSFDTLKSAARDGSIVFLNASKYGCDVLIMKPDGTLHRRPLSTDLERIAGLTDAIEPLSRGQAAGKQLQRKIDSFCETETRNTRLKLRRKNRGTAEDDFKELLEILWDVVAEPVIRILGLQKTDNPQRIWWCPTGPFAFLPIHAAGIYANNPEASDCLSDYVVSSYCSSPQDLIAPPPTPNLDYEMLVVVEPGDSGPSRHRLPFTMEELKKIQRRIPHERHLVTRIGSAETPSNPDTILGHINSASIVHFGCHGSQDSSNPLDSSLILSGGCLTMGSLIRGCRTSNAALAYLSACETAMGDQERPDESLSLAATMQFAGFRSVVATMWAIQDEDAPIVADVFYHHLFRRGTAAPPDITDAAYGLHLAVKKLRDLGRPFQQWVPFVHHGI</sequence>
<dbReference type="PANTHER" id="PTHR19959:SF119">
    <property type="entry name" value="FUNGAL LIPASE-LIKE DOMAIN-CONTAINING PROTEIN"/>
    <property type="match status" value="1"/>
</dbReference>
<accession>A8N8I1</accession>
<dbReference type="Pfam" id="PF12770">
    <property type="entry name" value="CHAT"/>
    <property type="match status" value="1"/>
</dbReference>
<dbReference type="OMA" id="PFANKEV"/>
<protein>
    <recommendedName>
        <fullName evidence="1">CHAT domain-containing protein</fullName>
    </recommendedName>
</protein>
<organism evidence="2 3">
    <name type="scientific">Coprinopsis cinerea (strain Okayama-7 / 130 / ATCC MYA-4618 / FGSC 9003)</name>
    <name type="common">Inky cap fungus</name>
    <name type="synonym">Hormographiella aspergillata</name>
    <dbReference type="NCBI Taxonomy" id="240176"/>
    <lineage>
        <taxon>Eukaryota</taxon>
        <taxon>Fungi</taxon>
        <taxon>Dikarya</taxon>
        <taxon>Basidiomycota</taxon>
        <taxon>Agaricomycotina</taxon>
        <taxon>Agaricomycetes</taxon>
        <taxon>Agaricomycetidae</taxon>
        <taxon>Agaricales</taxon>
        <taxon>Agaricineae</taxon>
        <taxon>Psathyrellaceae</taxon>
        <taxon>Coprinopsis</taxon>
    </lineage>
</organism>
<dbReference type="Gene3D" id="1.25.40.10">
    <property type="entry name" value="Tetratricopeptide repeat domain"/>
    <property type="match status" value="3"/>
</dbReference>
<dbReference type="VEuPathDB" id="FungiDB:CC1G_04028"/>